<dbReference type="KEGG" id="nte:NEUTE1DRAFT116332"/>
<accession>F8MIG1</accession>
<protein>
    <submittedName>
        <fullName evidence="1">Uncharacterized protein</fullName>
    </submittedName>
</protein>
<gene>
    <name evidence="1" type="ORF">NEUTE1DRAFT_116332</name>
</gene>
<dbReference type="GeneID" id="20823011"/>
<dbReference type="Proteomes" id="UP000008065">
    <property type="component" value="Unassembled WGS sequence"/>
</dbReference>
<evidence type="ECO:0000313" key="1">
    <source>
        <dbReference type="EMBL" id="EGO58965.1"/>
    </source>
</evidence>
<dbReference type="RefSeq" id="XP_009849254.1">
    <property type="nucleotide sequence ID" value="XM_009850952.1"/>
</dbReference>
<dbReference type="AlphaFoldDB" id="F8MIG1"/>
<organism evidence="1 2">
    <name type="scientific">Neurospora tetrasperma (strain FGSC 2508 / ATCC MYA-4615 / P0657)</name>
    <dbReference type="NCBI Taxonomy" id="510951"/>
    <lineage>
        <taxon>Eukaryota</taxon>
        <taxon>Fungi</taxon>
        <taxon>Dikarya</taxon>
        <taxon>Ascomycota</taxon>
        <taxon>Pezizomycotina</taxon>
        <taxon>Sordariomycetes</taxon>
        <taxon>Sordariomycetidae</taxon>
        <taxon>Sordariales</taxon>
        <taxon>Sordariaceae</taxon>
        <taxon>Neurospora</taxon>
    </lineage>
</organism>
<dbReference type="VEuPathDB" id="FungiDB:NEUTE1DRAFT_116332"/>
<feature type="non-terminal residue" evidence="1">
    <location>
        <position position="98"/>
    </location>
</feature>
<dbReference type="HOGENOM" id="CLU_2339211_0_0_1"/>
<evidence type="ECO:0000313" key="2">
    <source>
        <dbReference type="Proteomes" id="UP000008065"/>
    </source>
</evidence>
<sequence length="98" mass="11236">MTFPYNTCMHKTLKKNRWCTHPNHQNKNLEKHYQCSSAPRPHRGLNSALVCFVPNPETPKIEILKTFPQADKSEGVYKKGQSRVKTDVNHCATLIKSS</sequence>
<name>F8MIG1_NEUT8</name>
<proteinExistence type="predicted"/>
<dbReference type="EMBL" id="GL891303">
    <property type="protein sequence ID" value="EGO58965.1"/>
    <property type="molecule type" value="Genomic_DNA"/>
</dbReference>
<keyword evidence="2" id="KW-1185">Reference proteome</keyword>
<reference evidence="2" key="1">
    <citation type="journal article" date="2011" name="Genetics">
        <title>Massive changes in genome architecture accompany the transition to self-fertility in the filamentous fungus Neurospora tetrasperma.</title>
        <authorList>
            <person name="Ellison C.E."/>
            <person name="Stajich J.E."/>
            <person name="Jacobson D.J."/>
            <person name="Natvig D.O."/>
            <person name="Lapidus A."/>
            <person name="Foster B."/>
            <person name="Aerts A."/>
            <person name="Riley R."/>
            <person name="Lindquist E.A."/>
            <person name="Grigoriev I.V."/>
            <person name="Taylor J.W."/>
        </authorList>
    </citation>
    <scope>NUCLEOTIDE SEQUENCE [LARGE SCALE GENOMIC DNA]</scope>
    <source>
        <strain evidence="2">FGSC 2508 / P0657</strain>
    </source>
</reference>